<organism evidence="2 3">
    <name type="scientific">Candidatus Taylorbacteria bacterium RIFCSPLOWO2_12_FULL_43_20</name>
    <dbReference type="NCBI Taxonomy" id="1802332"/>
    <lineage>
        <taxon>Bacteria</taxon>
        <taxon>Candidatus Tayloriibacteriota</taxon>
    </lineage>
</organism>
<dbReference type="Pfam" id="PF01476">
    <property type="entry name" value="LysM"/>
    <property type="match status" value="2"/>
</dbReference>
<name>A0A1G2P0P8_9BACT</name>
<dbReference type="CDD" id="cd12797">
    <property type="entry name" value="M23_peptidase"/>
    <property type="match status" value="1"/>
</dbReference>
<evidence type="ECO:0000313" key="3">
    <source>
        <dbReference type="Proteomes" id="UP000177269"/>
    </source>
</evidence>
<gene>
    <name evidence="2" type="ORF">A3G52_04115</name>
</gene>
<dbReference type="InterPro" id="IPR036779">
    <property type="entry name" value="LysM_dom_sf"/>
</dbReference>
<proteinExistence type="predicted"/>
<dbReference type="GO" id="GO:0004222">
    <property type="term" value="F:metalloendopeptidase activity"/>
    <property type="evidence" value="ECO:0007669"/>
    <property type="project" value="TreeGrafter"/>
</dbReference>
<accession>A0A1G2P0P8</accession>
<protein>
    <recommendedName>
        <fullName evidence="1">LysM domain-containing protein</fullName>
    </recommendedName>
</protein>
<dbReference type="PROSITE" id="PS51782">
    <property type="entry name" value="LYSM"/>
    <property type="match status" value="2"/>
</dbReference>
<dbReference type="InterPro" id="IPR018392">
    <property type="entry name" value="LysM"/>
</dbReference>
<evidence type="ECO:0000313" key="2">
    <source>
        <dbReference type="EMBL" id="OHA41914.1"/>
    </source>
</evidence>
<dbReference type="PANTHER" id="PTHR21666:SF270">
    <property type="entry name" value="MUREIN HYDROLASE ACTIVATOR ENVC"/>
    <property type="match status" value="1"/>
</dbReference>
<evidence type="ECO:0000259" key="1">
    <source>
        <dbReference type="PROSITE" id="PS51782"/>
    </source>
</evidence>
<dbReference type="AlphaFoldDB" id="A0A1G2P0P8"/>
<dbReference type="PANTHER" id="PTHR21666">
    <property type="entry name" value="PEPTIDASE-RELATED"/>
    <property type="match status" value="1"/>
</dbReference>
<sequence length="333" mass="34714">MKTALPFVFKAASILAIFGFSLILPQGATAGFFSVVTEFVGEKDVNNTQFHNLQTLPILRSDTSPSGARGGGDVTIVESSALASEVGPSGTLTNISEQNHEISIYTVKKGDTLSQIAEMFGISVSTIIWANDLSGKNINEGESLVILPISGLVYTVRSGDTIKAIAKKYSADENEILAYNNIKDGNSIRAGQIITIPDAEASAPGNFARSSAGGKSGTSASGYYIRPVKGVKTQGLHGYNGVDIGAPAGTPIIASARGVVIISRSSGWNGGYGNYVVIKHNNGTQTLYSHLSKVYVSVGETVGQGETIGTVGSTGKSTGPHLHFEIRGAKNPF</sequence>
<dbReference type="Pfam" id="PF01551">
    <property type="entry name" value="Peptidase_M23"/>
    <property type="match status" value="1"/>
</dbReference>
<dbReference type="InterPro" id="IPR050570">
    <property type="entry name" value="Cell_wall_metabolism_enzyme"/>
</dbReference>
<dbReference type="InterPro" id="IPR011055">
    <property type="entry name" value="Dup_hybrid_motif"/>
</dbReference>
<dbReference type="InterPro" id="IPR016047">
    <property type="entry name" value="M23ase_b-sheet_dom"/>
</dbReference>
<comment type="caution">
    <text evidence="2">The sequence shown here is derived from an EMBL/GenBank/DDBJ whole genome shotgun (WGS) entry which is preliminary data.</text>
</comment>
<feature type="domain" description="LysM" evidence="1">
    <location>
        <begin position="152"/>
        <end position="196"/>
    </location>
</feature>
<dbReference type="CDD" id="cd00118">
    <property type="entry name" value="LysM"/>
    <property type="match status" value="2"/>
</dbReference>
<dbReference type="EMBL" id="MHSK01000023">
    <property type="protein sequence ID" value="OHA41914.1"/>
    <property type="molecule type" value="Genomic_DNA"/>
</dbReference>
<dbReference type="SMART" id="SM00257">
    <property type="entry name" value="LysM"/>
    <property type="match status" value="2"/>
</dbReference>
<dbReference type="Gene3D" id="2.70.70.10">
    <property type="entry name" value="Glucose Permease (Domain IIA)"/>
    <property type="match status" value="1"/>
</dbReference>
<dbReference type="Gene3D" id="3.10.350.10">
    <property type="entry name" value="LysM domain"/>
    <property type="match status" value="2"/>
</dbReference>
<dbReference type="Proteomes" id="UP000177269">
    <property type="component" value="Unassembled WGS sequence"/>
</dbReference>
<feature type="domain" description="LysM" evidence="1">
    <location>
        <begin position="103"/>
        <end position="146"/>
    </location>
</feature>
<dbReference type="SUPFAM" id="SSF51261">
    <property type="entry name" value="Duplicated hybrid motif"/>
    <property type="match status" value="1"/>
</dbReference>
<reference evidence="2 3" key="1">
    <citation type="journal article" date="2016" name="Nat. Commun.">
        <title>Thousands of microbial genomes shed light on interconnected biogeochemical processes in an aquifer system.</title>
        <authorList>
            <person name="Anantharaman K."/>
            <person name="Brown C.T."/>
            <person name="Hug L.A."/>
            <person name="Sharon I."/>
            <person name="Castelle C.J."/>
            <person name="Probst A.J."/>
            <person name="Thomas B.C."/>
            <person name="Singh A."/>
            <person name="Wilkins M.J."/>
            <person name="Karaoz U."/>
            <person name="Brodie E.L."/>
            <person name="Williams K.H."/>
            <person name="Hubbard S.S."/>
            <person name="Banfield J.F."/>
        </authorList>
    </citation>
    <scope>NUCLEOTIDE SEQUENCE [LARGE SCALE GENOMIC DNA]</scope>
</reference>